<evidence type="ECO:0000313" key="5">
    <source>
        <dbReference type="EMBL" id="CAE0460179.1"/>
    </source>
</evidence>
<dbReference type="GO" id="GO:0009536">
    <property type="term" value="C:plastid"/>
    <property type="evidence" value="ECO:0007669"/>
    <property type="project" value="UniProtKB-SubCell"/>
</dbReference>
<comment type="subcellular location">
    <subcellularLocation>
        <location evidence="1">Plastid</location>
    </subcellularLocation>
</comment>
<dbReference type="PANTHER" id="PTHR34214">
    <property type="match status" value="1"/>
</dbReference>
<gene>
    <name evidence="5" type="ORF">CDEB00056_LOCUS5020</name>
</gene>
<dbReference type="AlphaFoldDB" id="A0A7S3PZ24"/>
<name>A0A7S3PZ24_9STRA</name>
<feature type="transmembrane region" description="Helical" evidence="3">
    <location>
        <begin position="125"/>
        <end position="147"/>
    </location>
</feature>
<feature type="transmembrane region" description="Helical" evidence="3">
    <location>
        <begin position="233"/>
        <end position="253"/>
    </location>
</feature>
<reference evidence="5" key="1">
    <citation type="submission" date="2021-01" db="EMBL/GenBank/DDBJ databases">
        <authorList>
            <person name="Corre E."/>
            <person name="Pelletier E."/>
            <person name="Niang G."/>
            <person name="Scheremetjew M."/>
            <person name="Finn R."/>
            <person name="Kale V."/>
            <person name="Holt S."/>
            <person name="Cochrane G."/>
            <person name="Meng A."/>
            <person name="Brown T."/>
            <person name="Cohen L."/>
        </authorList>
    </citation>
    <scope>NUCLEOTIDE SEQUENCE</scope>
    <source>
        <strain evidence="5">MM31A-1</strain>
    </source>
</reference>
<feature type="transmembrane region" description="Helical" evidence="3">
    <location>
        <begin position="159"/>
        <end position="178"/>
    </location>
</feature>
<keyword evidence="3" id="KW-1133">Transmembrane helix</keyword>
<feature type="signal peptide" evidence="4">
    <location>
        <begin position="1"/>
        <end position="21"/>
    </location>
</feature>
<evidence type="ECO:0008006" key="6">
    <source>
        <dbReference type="Google" id="ProtNLM"/>
    </source>
</evidence>
<dbReference type="Pfam" id="PF06799">
    <property type="entry name" value="CGLD27-like"/>
    <property type="match status" value="1"/>
</dbReference>
<feature type="chain" id="PRO_5030806578" description="DUF1230 domain-containing protein" evidence="4">
    <location>
        <begin position="22"/>
        <end position="307"/>
    </location>
</feature>
<evidence type="ECO:0000256" key="3">
    <source>
        <dbReference type="SAM" id="Phobius"/>
    </source>
</evidence>
<organism evidence="5">
    <name type="scientific">Chaetoceros debilis</name>
    <dbReference type="NCBI Taxonomy" id="122233"/>
    <lineage>
        <taxon>Eukaryota</taxon>
        <taxon>Sar</taxon>
        <taxon>Stramenopiles</taxon>
        <taxon>Ochrophyta</taxon>
        <taxon>Bacillariophyta</taxon>
        <taxon>Coscinodiscophyceae</taxon>
        <taxon>Chaetocerotophycidae</taxon>
        <taxon>Chaetocerotales</taxon>
        <taxon>Chaetocerotaceae</taxon>
        <taxon>Chaetoceros</taxon>
    </lineage>
</organism>
<evidence type="ECO:0000256" key="1">
    <source>
        <dbReference type="ARBA" id="ARBA00004474"/>
    </source>
</evidence>
<dbReference type="EMBL" id="HBIO01006806">
    <property type="protein sequence ID" value="CAE0460179.1"/>
    <property type="molecule type" value="Transcribed_RNA"/>
</dbReference>
<proteinExistence type="predicted"/>
<evidence type="ECO:0000256" key="4">
    <source>
        <dbReference type="SAM" id="SignalP"/>
    </source>
</evidence>
<keyword evidence="3" id="KW-0812">Transmembrane</keyword>
<keyword evidence="4" id="KW-0732">Signal</keyword>
<evidence type="ECO:0000256" key="2">
    <source>
        <dbReference type="ARBA" id="ARBA00022640"/>
    </source>
</evidence>
<protein>
    <recommendedName>
        <fullName evidence="6">DUF1230 domain-containing protein</fullName>
    </recommendedName>
</protein>
<sequence length="307" mass="33957">MRFSNFTLAACCLSVGQIVAGFQIGKNSAQKIVALPSQKHFTYSTSPSSLSAKFRLDSDYDDEEDGVQIAVKSSDLRNGDAVSSPTATFGAEAVPEEQRPANEYLNLIASPFFDWADKPSGSKEFFIRLSVLYAITFAAICWPISGATFTMDGYLAHRFLSSNVGAFGFILMFCLRLYSGWGYIGSRLQSKEIEYEETGWYDGDFEMKSEAEIARDLLLYRSQVRPVVERTKMFSLATAALFVASGVGLNVMFSIKPIFNEYNPDMLERLVYDDRIANVAADQSNGIPTYCNSRYYSAVANGGQGCK</sequence>
<dbReference type="PANTHER" id="PTHR34214:SF3">
    <property type="entry name" value="PROTEIN CONSERVED IN THE GREEN LINEAGE AND DIATOMS 27, CHLOROPLASTIC"/>
    <property type="match status" value="1"/>
</dbReference>
<keyword evidence="2" id="KW-0934">Plastid</keyword>
<dbReference type="InterPro" id="IPR009631">
    <property type="entry name" value="CGLD27-like"/>
</dbReference>
<accession>A0A7S3PZ24</accession>
<keyword evidence="3" id="KW-0472">Membrane</keyword>